<name>R7SD56_CONPW</name>
<accession>R7SD56</accession>
<dbReference type="AlphaFoldDB" id="R7SD56"/>
<sequence length="340" mass="39120">MPMHKIPNFAFGTVARRHVVRIFLPRLWRQGEDPIVTPLHLARIYNRVVLPLVKEMFPNEATHWPASYRGAELLAQTCGQGGFARMGYDVQPDRLAEFGERVLVRLGEVDQAYRNAYFGHELRGYKGATAHNPDEEEEREGSLETMLSVLDRDQVDEDRWYIDVAMEFGRRGHVVTWASRSHAEILLAICPGLRREHVERRMKSKQYHLDRLSHLLEVAGFRAEMEFWGRKEVLWAQCYTTDKAASAQLHNGIFKTRWPSELLKESELDRLLRDMVKMSEMLAICAGKGEVEEGVEATAQDACARVEVRVTLAQALTDLVDLPDGLLERGLLQIPSWQWW</sequence>
<reference evidence="2" key="1">
    <citation type="journal article" date="2012" name="Science">
        <title>The Paleozoic origin of enzymatic lignin decomposition reconstructed from 31 fungal genomes.</title>
        <authorList>
            <person name="Floudas D."/>
            <person name="Binder M."/>
            <person name="Riley R."/>
            <person name="Barry K."/>
            <person name="Blanchette R.A."/>
            <person name="Henrissat B."/>
            <person name="Martinez A.T."/>
            <person name="Otillar R."/>
            <person name="Spatafora J.W."/>
            <person name="Yadav J.S."/>
            <person name="Aerts A."/>
            <person name="Benoit I."/>
            <person name="Boyd A."/>
            <person name="Carlson A."/>
            <person name="Copeland A."/>
            <person name="Coutinho P.M."/>
            <person name="de Vries R.P."/>
            <person name="Ferreira P."/>
            <person name="Findley K."/>
            <person name="Foster B."/>
            <person name="Gaskell J."/>
            <person name="Glotzer D."/>
            <person name="Gorecki P."/>
            <person name="Heitman J."/>
            <person name="Hesse C."/>
            <person name="Hori C."/>
            <person name="Igarashi K."/>
            <person name="Jurgens J.A."/>
            <person name="Kallen N."/>
            <person name="Kersten P."/>
            <person name="Kohler A."/>
            <person name="Kuees U."/>
            <person name="Kumar T.K.A."/>
            <person name="Kuo A."/>
            <person name="LaButti K."/>
            <person name="Larrondo L.F."/>
            <person name="Lindquist E."/>
            <person name="Ling A."/>
            <person name="Lombard V."/>
            <person name="Lucas S."/>
            <person name="Lundell T."/>
            <person name="Martin R."/>
            <person name="McLaughlin D.J."/>
            <person name="Morgenstern I."/>
            <person name="Morin E."/>
            <person name="Murat C."/>
            <person name="Nagy L.G."/>
            <person name="Nolan M."/>
            <person name="Ohm R.A."/>
            <person name="Patyshakuliyeva A."/>
            <person name="Rokas A."/>
            <person name="Ruiz-Duenas F.J."/>
            <person name="Sabat G."/>
            <person name="Salamov A."/>
            <person name="Samejima M."/>
            <person name="Schmutz J."/>
            <person name="Slot J.C."/>
            <person name="St John F."/>
            <person name="Stenlid J."/>
            <person name="Sun H."/>
            <person name="Sun S."/>
            <person name="Syed K."/>
            <person name="Tsang A."/>
            <person name="Wiebenga A."/>
            <person name="Young D."/>
            <person name="Pisabarro A."/>
            <person name="Eastwood D.C."/>
            <person name="Martin F."/>
            <person name="Cullen D."/>
            <person name="Grigoriev I.V."/>
            <person name="Hibbett D.S."/>
        </authorList>
    </citation>
    <scope>NUCLEOTIDE SEQUENCE [LARGE SCALE GENOMIC DNA]</scope>
    <source>
        <strain evidence="2">RWD-64-598 SS2</strain>
    </source>
</reference>
<protein>
    <submittedName>
        <fullName evidence="1">Uncharacterized protein</fullName>
    </submittedName>
</protein>
<dbReference type="eggNOG" id="ENOG502SPAF">
    <property type="taxonomic scope" value="Eukaryota"/>
</dbReference>
<dbReference type="OrthoDB" id="3261690at2759"/>
<evidence type="ECO:0000313" key="2">
    <source>
        <dbReference type="Proteomes" id="UP000053558"/>
    </source>
</evidence>
<dbReference type="Proteomes" id="UP000053558">
    <property type="component" value="Unassembled WGS sequence"/>
</dbReference>
<dbReference type="EMBL" id="JH711691">
    <property type="protein sequence ID" value="EIW73780.1"/>
    <property type="molecule type" value="Genomic_DNA"/>
</dbReference>
<evidence type="ECO:0000313" key="1">
    <source>
        <dbReference type="EMBL" id="EIW73780.1"/>
    </source>
</evidence>
<dbReference type="KEGG" id="cput:CONPUDRAFT_68403"/>
<proteinExistence type="predicted"/>
<gene>
    <name evidence="1" type="ORF">CONPUDRAFT_68403</name>
</gene>
<dbReference type="RefSeq" id="XP_007776042.1">
    <property type="nucleotide sequence ID" value="XM_007777852.1"/>
</dbReference>
<organism evidence="1 2">
    <name type="scientific">Coniophora puteana (strain RWD-64-598)</name>
    <name type="common">Brown rot fungus</name>
    <dbReference type="NCBI Taxonomy" id="741705"/>
    <lineage>
        <taxon>Eukaryota</taxon>
        <taxon>Fungi</taxon>
        <taxon>Dikarya</taxon>
        <taxon>Basidiomycota</taxon>
        <taxon>Agaricomycotina</taxon>
        <taxon>Agaricomycetes</taxon>
        <taxon>Agaricomycetidae</taxon>
        <taxon>Boletales</taxon>
        <taxon>Coniophorineae</taxon>
        <taxon>Coniophoraceae</taxon>
        <taxon>Coniophora</taxon>
    </lineage>
</organism>
<dbReference type="GeneID" id="19208647"/>
<dbReference type="OMA" id="FPNEATH"/>
<keyword evidence="2" id="KW-1185">Reference proteome</keyword>